<dbReference type="AlphaFoldDB" id="A0A101M8W5"/>
<name>A0A101M8W5_PENFR</name>
<keyword evidence="2" id="KW-1185">Reference proteome</keyword>
<protein>
    <submittedName>
        <fullName evidence="1">Uncharacterized protein</fullName>
    </submittedName>
</protein>
<sequence>MHNLKRGGKKRSVNHFTQRFDQPSTSIHCSLRSINHFNQPLQSTTSINHFNQPLQSTTSINRPLRSSNSITVSLTVAGSGFRTIGRLVSQPSTSMNYPIQSTIHFNQPSTSIIHFNNPLQPSTSTIHFNHPLQPSTSTIHFNHPLQPSTSTIHFNHPLQSSNPITISLTVAGFGSRTTGRLVSQPYTSINHPMFPPLPSSSPIS</sequence>
<evidence type="ECO:0000313" key="2">
    <source>
        <dbReference type="Proteomes" id="UP000055045"/>
    </source>
</evidence>
<evidence type="ECO:0000313" key="1">
    <source>
        <dbReference type="EMBL" id="KUM56194.1"/>
    </source>
</evidence>
<dbReference type="EMBL" id="LLXE01000534">
    <property type="protein sequence ID" value="KUM56194.1"/>
    <property type="molecule type" value="Genomic_DNA"/>
</dbReference>
<accession>A0A101M8W5</accession>
<organism evidence="1 2">
    <name type="scientific">Penicillium freii</name>
    <dbReference type="NCBI Taxonomy" id="48697"/>
    <lineage>
        <taxon>Eukaryota</taxon>
        <taxon>Fungi</taxon>
        <taxon>Dikarya</taxon>
        <taxon>Ascomycota</taxon>
        <taxon>Pezizomycotina</taxon>
        <taxon>Eurotiomycetes</taxon>
        <taxon>Eurotiomycetidae</taxon>
        <taxon>Eurotiales</taxon>
        <taxon>Aspergillaceae</taxon>
        <taxon>Penicillium</taxon>
    </lineage>
</organism>
<comment type="caution">
    <text evidence="1">The sequence shown here is derived from an EMBL/GenBank/DDBJ whole genome shotgun (WGS) entry which is preliminary data.</text>
</comment>
<dbReference type="Proteomes" id="UP000055045">
    <property type="component" value="Unassembled WGS sequence"/>
</dbReference>
<proteinExistence type="predicted"/>
<reference evidence="1 2" key="1">
    <citation type="submission" date="2015-10" db="EMBL/GenBank/DDBJ databases">
        <title>Genome sequencing of Penicillium freii.</title>
        <authorList>
            <person name="Nguyen H.D."/>
            <person name="Visagie C.M."/>
            <person name="Seifert K.A."/>
        </authorList>
    </citation>
    <scope>NUCLEOTIDE SEQUENCE [LARGE SCALE GENOMIC DNA]</scope>
    <source>
        <strain evidence="1 2">DAOM 242723</strain>
    </source>
</reference>
<gene>
    <name evidence="1" type="ORF">ACN42_g11029</name>
</gene>